<dbReference type="STRING" id="52689.AKG39_06165"/>
<dbReference type="EMBL" id="LGYO01000012">
    <property type="protein sequence ID" value="KNZ42506.1"/>
    <property type="molecule type" value="Genomic_DNA"/>
</dbReference>
<accession>A0A0L6U1W5</accession>
<dbReference type="OrthoDB" id="9791620at2"/>
<dbReference type="Gene3D" id="3.20.20.140">
    <property type="entry name" value="Metal-dependent hydrolases"/>
    <property type="match status" value="1"/>
</dbReference>
<sequence>MERVAIDLHIHSALSPCAEDEMTPNNIVGMALIKELDFISVTDHNSSKNLPAVMKVAREIGEGICVLPGIEVTTKEEAHVLAYFPTLEGAMELDEILYAHLPEIMNRKDHFGNQYIMDENDAIIGEVDKLLISATDIGIDTLWETVTAIGGIIVPAHIDRKSYSIIASLGFIPPDLRIKTCEVSKVEPIEGITRKFMFFKDYQFIHGSDAHQLEDIAEREYFLELEDMRRATLLKYLG</sequence>
<evidence type="ECO:0000259" key="1">
    <source>
        <dbReference type="SMART" id="SM00481"/>
    </source>
</evidence>
<dbReference type="InterPro" id="IPR003141">
    <property type="entry name" value="Pol/His_phosphatase_N"/>
</dbReference>
<comment type="caution">
    <text evidence="2">The sequence shown here is derived from an EMBL/GenBank/DDBJ whole genome shotgun (WGS) entry which is preliminary data.</text>
</comment>
<proteinExistence type="predicted"/>
<dbReference type="GO" id="GO:0004534">
    <property type="term" value="F:5'-3' RNA exonuclease activity"/>
    <property type="evidence" value="ECO:0007669"/>
    <property type="project" value="TreeGrafter"/>
</dbReference>
<organism evidence="2 3">
    <name type="scientific">Acetobacterium bakii</name>
    <dbReference type="NCBI Taxonomy" id="52689"/>
    <lineage>
        <taxon>Bacteria</taxon>
        <taxon>Bacillati</taxon>
        <taxon>Bacillota</taxon>
        <taxon>Clostridia</taxon>
        <taxon>Eubacteriales</taxon>
        <taxon>Eubacteriaceae</taxon>
        <taxon>Acetobacterium</taxon>
    </lineage>
</organism>
<evidence type="ECO:0000313" key="3">
    <source>
        <dbReference type="Proteomes" id="UP000036873"/>
    </source>
</evidence>
<dbReference type="SMART" id="SM00481">
    <property type="entry name" value="POLIIIAc"/>
    <property type="match status" value="1"/>
</dbReference>
<dbReference type="RefSeq" id="WP_050739502.1">
    <property type="nucleotide sequence ID" value="NZ_LGYO01000012.1"/>
</dbReference>
<dbReference type="Proteomes" id="UP000036873">
    <property type="component" value="Unassembled WGS sequence"/>
</dbReference>
<gene>
    <name evidence="2" type="ORF">AKG39_06165</name>
</gene>
<dbReference type="InterPro" id="IPR016195">
    <property type="entry name" value="Pol/histidinol_Pase-like"/>
</dbReference>
<reference evidence="3" key="1">
    <citation type="submission" date="2015-07" db="EMBL/GenBank/DDBJ databases">
        <title>Draft genome sequence of Acetobacterium bakii DSM 8293, a potential psychrophilic chemical producer through syngas fermentation.</title>
        <authorList>
            <person name="Song Y."/>
            <person name="Hwang S."/>
            <person name="Cho B.-K."/>
        </authorList>
    </citation>
    <scope>NUCLEOTIDE SEQUENCE [LARGE SCALE GENOMIC DNA]</scope>
    <source>
        <strain evidence="3">DSM 8239</strain>
    </source>
</reference>
<dbReference type="SUPFAM" id="SSF89550">
    <property type="entry name" value="PHP domain-like"/>
    <property type="match status" value="1"/>
</dbReference>
<keyword evidence="3" id="KW-1185">Reference proteome</keyword>
<feature type="domain" description="Polymerase/histidinol phosphatase N-terminal" evidence="1">
    <location>
        <begin position="6"/>
        <end position="76"/>
    </location>
</feature>
<dbReference type="CDD" id="cd07432">
    <property type="entry name" value="PHP_HisPPase"/>
    <property type="match status" value="1"/>
</dbReference>
<protein>
    <submittedName>
        <fullName evidence="2">Histidinol phosphatase</fullName>
    </submittedName>
</protein>
<dbReference type="PANTHER" id="PTHR42924:SF3">
    <property type="entry name" value="POLYMERASE_HISTIDINOL PHOSPHATASE N-TERMINAL DOMAIN-CONTAINING PROTEIN"/>
    <property type="match status" value="1"/>
</dbReference>
<dbReference type="AlphaFoldDB" id="A0A0L6U1W5"/>
<dbReference type="InterPro" id="IPR052018">
    <property type="entry name" value="PHP_domain"/>
</dbReference>
<dbReference type="PANTHER" id="PTHR42924">
    <property type="entry name" value="EXONUCLEASE"/>
    <property type="match status" value="1"/>
</dbReference>
<dbReference type="GO" id="GO:0035312">
    <property type="term" value="F:5'-3' DNA exonuclease activity"/>
    <property type="evidence" value="ECO:0007669"/>
    <property type="project" value="TreeGrafter"/>
</dbReference>
<evidence type="ECO:0000313" key="2">
    <source>
        <dbReference type="EMBL" id="KNZ42506.1"/>
    </source>
</evidence>
<name>A0A0L6U1W5_9FIRM</name>